<dbReference type="eggNOG" id="ENOG50332K4">
    <property type="taxonomic scope" value="Bacteria"/>
</dbReference>
<evidence type="ECO:0000313" key="1">
    <source>
        <dbReference type="EMBL" id="ACF46746.1"/>
    </source>
</evidence>
<sequence>MAEEKNQHRLNFALVSIKTDQLNIHPEAFTGETNAKINSGINFGVDSKRKLLKVIFKNIFFNAESDKPTPEETGNPFIDITVSCVFAIDPESWKMLANEEKNMFVIPKDLAGHFASITQSTARGILHNETENTDYNKYMIPANNIGDVINEHVRLPLEKK</sequence>
<dbReference type="RefSeq" id="WP_012506279.1">
    <property type="nucleotide sequence ID" value="NC_011059.1"/>
</dbReference>
<evidence type="ECO:0000313" key="2">
    <source>
        <dbReference type="Proteomes" id="UP000002725"/>
    </source>
</evidence>
<dbReference type="Proteomes" id="UP000002725">
    <property type="component" value="Chromosome"/>
</dbReference>
<keyword evidence="2" id="KW-1185">Reference proteome</keyword>
<dbReference type="EMBL" id="CP001108">
    <property type="protein sequence ID" value="ACF46746.1"/>
    <property type="molecule type" value="Genomic_DNA"/>
</dbReference>
<organism evidence="1 2">
    <name type="scientific">Prosthecochloris aestuarii (strain DSM 271 / SK 413)</name>
    <dbReference type="NCBI Taxonomy" id="290512"/>
    <lineage>
        <taxon>Bacteria</taxon>
        <taxon>Pseudomonadati</taxon>
        <taxon>Chlorobiota</taxon>
        <taxon>Chlorobiia</taxon>
        <taxon>Chlorobiales</taxon>
        <taxon>Chlorobiaceae</taxon>
        <taxon>Prosthecochloris</taxon>
    </lineage>
</organism>
<proteinExistence type="predicted"/>
<dbReference type="AlphaFoldDB" id="B4S3K7"/>
<accession>B4S3K7</accession>
<name>B4S3K7_PROA2</name>
<gene>
    <name evidence="1" type="ordered locus">Paes_1728</name>
</gene>
<dbReference type="KEGG" id="paa:Paes_1728"/>
<reference evidence="1" key="1">
    <citation type="submission" date="2008-06" db="EMBL/GenBank/DDBJ databases">
        <title>Complete sequence of chromosome of Prosthecochloris aestuarii DSM 271.</title>
        <authorList>
            <consortium name="US DOE Joint Genome Institute"/>
            <person name="Lucas S."/>
            <person name="Copeland A."/>
            <person name="Lapidus A."/>
            <person name="Glavina del Rio T."/>
            <person name="Dalin E."/>
            <person name="Tice H."/>
            <person name="Bruce D."/>
            <person name="Goodwin L."/>
            <person name="Pitluck S."/>
            <person name="Schmutz J."/>
            <person name="Larimer F."/>
            <person name="Land M."/>
            <person name="Hauser L."/>
            <person name="Kyrpides N."/>
            <person name="Anderson I."/>
            <person name="Liu Z."/>
            <person name="Li T."/>
            <person name="Zhao F."/>
            <person name="Overmann J."/>
            <person name="Bryant D.A."/>
            <person name="Richardson P."/>
        </authorList>
    </citation>
    <scope>NUCLEOTIDE SEQUENCE [LARGE SCALE GENOMIC DNA]</scope>
    <source>
        <strain evidence="1">DSM 271</strain>
    </source>
</reference>
<dbReference type="HOGENOM" id="CLU_147230_0_0_10"/>
<protein>
    <submittedName>
        <fullName evidence="1">Uncharacterized protein</fullName>
    </submittedName>
</protein>